<dbReference type="CDD" id="cd11576">
    <property type="entry name" value="GH99_GH71_like_2"/>
    <property type="match status" value="1"/>
</dbReference>
<organism evidence="2 3">
    <name type="scientific">Oceanipulchritudo coccoides</name>
    <dbReference type="NCBI Taxonomy" id="2706888"/>
    <lineage>
        <taxon>Bacteria</taxon>
        <taxon>Pseudomonadati</taxon>
        <taxon>Verrucomicrobiota</taxon>
        <taxon>Opitutia</taxon>
        <taxon>Puniceicoccales</taxon>
        <taxon>Oceanipulchritudinaceae</taxon>
        <taxon>Oceanipulchritudo</taxon>
    </lineage>
</organism>
<gene>
    <name evidence="2" type="ORF">G0Q06_03905</name>
</gene>
<evidence type="ECO:0000313" key="3">
    <source>
        <dbReference type="Proteomes" id="UP000478417"/>
    </source>
</evidence>
<evidence type="ECO:0000256" key="1">
    <source>
        <dbReference type="SAM" id="SignalP"/>
    </source>
</evidence>
<keyword evidence="3" id="KW-1185">Reference proteome</keyword>
<feature type="chain" id="PRO_5025405007" evidence="1">
    <location>
        <begin position="22"/>
        <end position="808"/>
    </location>
</feature>
<dbReference type="RefSeq" id="WP_163962656.1">
    <property type="nucleotide sequence ID" value="NZ_JAAGNX010000001.1"/>
</dbReference>
<accession>A0A6B2LZT4</accession>
<comment type="caution">
    <text evidence="2">The sequence shown here is derived from an EMBL/GenBank/DDBJ whole genome shotgun (WGS) entry which is preliminary data.</text>
</comment>
<evidence type="ECO:0000313" key="2">
    <source>
        <dbReference type="EMBL" id="NDV61586.1"/>
    </source>
</evidence>
<protein>
    <submittedName>
        <fullName evidence="2">Uncharacterized protein</fullName>
    </submittedName>
</protein>
<feature type="signal peptide" evidence="1">
    <location>
        <begin position="1"/>
        <end position="21"/>
    </location>
</feature>
<keyword evidence="1" id="KW-0732">Signal</keyword>
<dbReference type="EMBL" id="JAAGNX010000001">
    <property type="protein sequence ID" value="NDV61586.1"/>
    <property type="molecule type" value="Genomic_DNA"/>
</dbReference>
<reference evidence="2 3" key="1">
    <citation type="submission" date="2020-02" db="EMBL/GenBank/DDBJ databases">
        <title>Albibacoteraceae fam. nov., the first described family within the subdivision 4 Verrucomicrobia.</title>
        <authorList>
            <person name="Xi F."/>
        </authorList>
    </citation>
    <scope>NUCLEOTIDE SEQUENCE [LARGE SCALE GENOMIC DNA]</scope>
    <source>
        <strain evidence="2 3">CK1056</strain>
    </source>
</reference>
<proteinExistence type="predicted"/>
<dbReference type="Proteomes" id="UP000478417">
    <property type="component" value="Unassembled WGS sequence"/>
</dbReference>
<sequence>MNKFKLPLFLLPALLPVASYGATVSLVPDDYSFGSFTVETVNGQDVWVATNANSYLYFDVPSSFSFVPGEPVYVEIEYIDDATGRLFVEYDSGYGSDPSDKNYDAEIHTRSSRLGTLEFVKSYQVFENPLFANRQGGGNDFRMRLLNWSGTPLRIASVKISTEIFPDEQLLYANSKPWLQPYNSPVVDHVDNLSLKGKVLAGYQGWFNAPNDLRDKGWNHWGRTRDVDPSPTEITIDMWPWMNDYDPDSIYPVGQMDLGDGRPAYLFSSADLDTVQTHFRWMREYNIDGVYLQRFVSRTNSGFYGAEEFVLHNVREAARLEGRVWALEYDISSLDTDPDPLLVMQNDWNWLVNEAGILDDPRYLHEDGKPVLFIWGFSTNGRDFTVAQANEIVDWFAAQNLYLIGGVPNSWESKTDWFGHYQKYDQLLAWQESSGSELISEKAQLDSWGMKILPHAWPGFSWTNLKKLLPGQQFTPRNGGQFYWDRIKNAINTGADQIFLGMFDEYDEGTAIMPMSDNHPDPHTAWGSYIDNEGRDPFWYLRLSGAAKEMLTGVRPLSNSLPLESAISPAGYMGADATAFLGAVNDETNLFLAEPFDGLTFSATYGGQECRHNELDPNATTYIYFDVDDAFVPGIPGEQTVMIEVEVYVTEANTSVRLQYDSNDPDYALNPNYKLAPDPIAFPKPNVWTTVRWFIDDAAFENSQNGPADFRLNITKGKLAAVRRASVFLPNNSTGSIDPSIRLNIQNGQVVWSDRIDAVGWRLSKSPDLSPGSWLSVPDIDISFLDGDIFYDFDLPSGSEFFRLESTD</sequence>
<dbReference type="AlphaFoldDB" id="A0A6B2LZT4"/>
<dbReference type="Gene3D" id="3.20.20.80">
    <property type="entry name" value="Glycosidases"/>
    <property type="match status" value="1"/>
</dbReference>
<name>A0A6B2LZT4_9BACT</name>